<proteinExistence type="predicted"/>
<reference evidence="1" key="1">
    <citation type="submission" date="2021-06" db="EMBL/GenBank/DDBJ databases">
        <authorList>
            <person name="Kallberg Y."/>
            <person name="Tangrot J."/>
            <person name="Rosling A."/>
        </authorList>
    </citation>
    <scope>NUCLEOTIDE SEQUENCE</scope>
    <source>
        <strain evidence="1">AZ414A</strain>
    </source>
</reference>
<organism evidence="1 2">
    <name type="scientific">Diversispora eburnea</name>
    <dbReference type="NCBI Taxonomy" id="1213867"/>
    <lineage>
        <taxon>Eukaryota</taxon>
        <taxon>Fungi</taxon>
        <taxon>Fungi incertae sedis</taxon>
        <taxon>Mucoromycota</taxon>
        <taxon>Glomeromycotina</taxon>
        <taxon>Glomeromycetes</taxon>
        <taxon>Diversisporales</taxon>
        <taxon>Diversisporaceae</taxon>
        <taxon>Diversispora</taxon>
    </lineage>
</organism>
<dbReference type="Proteomes" id="UP000789706">
    <property type="component" value="Unassembled WGS sequence"/>
</dbReference>
<gene>
    <name evidence="1" type="ORF">DEBURN_LOCUS11558</name>
</gene>
<evidence type="ECO:0000313" key="1">
    <source>
        <dbReference type="EMBL" id="CAG8654516.1"/>
    </source>
</evidence>
<dbReference type="OrthoDB" id="2405040at2759"/>
<protein>
    <submittedName>
        <fullName evidence="1">2839_t:CDS:1</fullName>
    </submittedName>
</protein>
<comment type="caution">
    <text evidence="1">The sequence shown here is derived from an EMBL/GenBank/DDBJ whole genome shotgun (WGS) entry which is preliminary data.</text>
</comment>
<keyword evidence="2" id="KW-1185">Reference proteome</keyword>
<feature type="non-terminal residue" evidence="1">
    <location>
        <position position="66"/>
    </location>
</feature>
<accession>A0A9N9DVS2</accession>
<dbReference type="EMBL" id="CAJVPK010007086">
    <property type="protein sequence ID" value="CAG8654516.1"/>
    <property type="molecule type" value="Genomic_DNA"/>
</dbReference>
<sequence length="66" mass="7154">GISCVDSLTEESFILKAHLLSWSGDIPALSKTLNLSGHNAIKGCRFCQIEGNSSARHVYYPLPIPP</sequence>
<evidence type="ECO:0000313" key="2">
    <source>
        <dbReference type="Proteomes" id="UP000789706"/>
    </source>
</evidence>
<feature type="non-terminal residue" evidence="1">
    <location>
        <position position="1"/>
    </location>
</feature>
<name>A0A9N9DVS2_9GLOM</name>
<dbReference type="AlphaFoldDB" id="A0A9N9DVS2"/>